<evidence type="ECO:0000256" key="1">
    <source>
        <dbReference type="SAM" id="Phobius"/>
    </source>
</evidence>
<dbReference type="Pfam" id="PF10947">
    <property type="entry name" value="DUF2628"/>
    <property type="match status" value="1"/>
</dbReference>
<proteinExistence type="predicted"/>
<dbReference type="InterPro" id="IPR024399">
    <property type="entry name" value="DUF2628"/>
</dbReference>
<gene>
    <name evidence="2" type="ORF">GWK16_07420</name>
</gene>
<feature type="transmembrane region" description="Helical" evidence="1">
    <location>
        <begin position="21"/>
        <end position="40"/>
    </location>
</feature>
<protein>
    <submittedName>
        <fullName evidence="2">DUF2628 domain-containing protein</fullName>
    </submittedName>
</protein>
<dbReference type="EMBL" id="JABBKX010000002">
    <property type="protein sequence ID" value="NMJ41063.1"/>
    <property type="molecule type" value="Genomic_DNA"/>
</dbReference>
<comment type="caution">
    <text evidence="2">The sequence shown here is derived from an EMBL/GenBank/DDBJ whole genome shotgun (WGS) entry which is preliminary data.</text>
</comment>
<organism evidence="2 3">
    <name type="scientific">Neoroseomonas marina</name>
    <dbReference type="NCBI Taxonomy" id="1232220"/>
    <lineage>
        <taxon>Bacteria</taxon>
        <taxon>Pseudomonadati</taxon>
        <taxon>Pseudomonadota</taxon>
        <taxon>Alphaproteobacteria</taxon>
        <taxon>Acetobacterales</taxon>
        <taxon>Acetobacteraceae</taxon>
        <taxon>Neoroseomonas</taxon>
    </lineage>
</organism>
<keyword evidence="3" id="KW-1185">Reference proteome</keyword>
<dbReference type="RefSeq" id="WP_170053303.1">
    <property type="nucleotide sequence ID" value="NZ_JABBKX010000002.1"/>
</dbReference>
<reference evidence="2 3" key="1">
    <citation type="submission" date="2020-03" db="EMBL/GenBank/DDBJ databases">
        <authorList>
            <person name="Sun Q."/>
        </authorList>
    </citation>
    <scope>NUCLEOTIDE SEQUENCE [LARGE SCALE GENOMIC DNA]</scope>
    <source>
        <strain evidence="2 3">JC162</strain>
    </source>
</reference>
<keyword evidence="1" id="KW-0812">Transmembrane</keyword>
<dbReference type="AlphaFoldDB" id="A0A848EC79"/>
<sequence length="125" mass="13668">MRVWTVHGRPASERKAPRVVLVRDGFSWGAFLFPTIWFLWNGLIALAAMHFALVALLGALLPVAAVPFALAGLQCFIGFEARNLQAWWLGLQGFRPEAVLVARDEDAAVLNLASFRPDLARVAAG</sequence>
<keyword evidence="1" id="KW-1133">Transmembrane helix</keyword>
<keyword evidence="1" id="KW-0472">Membrane</keyword>
<evidence type="ECO:0000313" key="3">
    <source>
        <dbReference type="Proteomes" id="UP000548582"/>
    </source>
</evidence>
<dbReference type="Proteomes" id="UP000548582">
    <property type="component" value="Unassembled WGS sequence"/>
</dbReference>
<feature type="transmembrane region" description="Helical" evidence="1">
    <location>
        <begin position="46"/>
        <end position="73"/>
    </location>
</feature>
<name>A0A848EC79_9PROT</name>
<accession>A0A848EC79</accession>
<evidence type="ECO:0000313" key="2">
    <source>
        <dbReference type="EMBL" id="NMJ41063.1"/>
    </source>
</evidence>